<evidence type="ECO:0000313" key="5">
    <source>
        <dbReference type="Proteomes" id="UP001527202"/>
    </source>
</evidence>
<dbReference type="Gene3D" id="3.10.180.10">
    <property type="entry name" value="2,3-Dihydroxybiphenyl 1,2-Dioxygenase, domain 1"/>
    <property type="match status" value="1"/>
</dbReference>
<name>A0A410X4B2_9BACL</name>
<dbReference type="PANTHER" id="PTHR21366">
    <property type="entry name" value="GLYOXALASE FAMILY PROTEIN"/>
    <property type="match status" value="1"/>
</dbReference>
<dbReference type="AlphaFoldDB" id="A0A410X4B2"/>
<dbReference type="OrthoDB" id="375220at2"/>
<dbReference type="SUPFAM" id="SSF54593">
    <property type="entry name" value="Glyoxalase/Bleomycin resistance protein/Dihydroxybiphenyl dioxygenase"/>
    <property type="match status" value="1"/>
</dbReference>
<dbReference type="GeneID" id="95378772"/>
<protein>
    <submittedName>
        <fullName evidence="3">Glyoxalase/bleomycin resistance/dioxygenase family protein</fullName>
    </submittedName>
    <submittedName>
        <fullName evidence="2">VOC family protein</fullName>
    </submittedName>
</protein>
<dbReference type="PROSITE" id="PS51819">
    <property type="entry name" value="VOC"/>
    <property type="match status" value="1"/>
</dbReference>
<accession>A0A410X4B2</accession>
<dbReference type="Proteomes" id="UP001527202">
    <property type="component" value="Unassembled WGS sequence"/>
</dbReference>
<reference evidence="3 4" key="1">
    <citation type="submission" date="2018-01" db="EMBL/GenBank/DDBJ databases">
        <title>The whole genome sequencing and assembly of Paenibacillus chitinolyticus KCCM 41400 strain.</title>
        <authorList>
            <person name="Kim J.-Y."/>
            <person name="Park M.-K."/>
            <person name="Lee Y.-J."/>
            <person name="Yi H."/>
            <person name="Bahn Y.-S."/>
            <person name="Kim J.F."/>
            <person name="Lee D.-W."/>
        </authorList>
    </citation>
    <scope>NUCLEOTIDE SEQUENCE [LARGE SCALE GENOMIC DNA]</scope>
    <source>
        <strain evidence="3 4">KCCM 41400</strain>
    </source>
</reference>
<dbReference type="Pfam" id="PF00903">
    <property type="entry name" value="Glyoxalase"/>
    <property type="match status" value="1"/>
</dbReference>
<dbReference type="EMBL" id="CP026520">
    <property type="protein sequence ID" value="QAV21435.1"/>
    <property type="molecule type" value="Genomic_DNA"/>
</dbReference>
<evidence type="ECO:0000259" key="1">
    <source>
        <dbReference type="PROSITE" id="PS51819"/>
    </source>
</evidence>
<dbReference type="InterPro" id="IPR050383">
    <property type="entry name" value="GlyoxalaseI/FosfomycinResist"/>
</dbReference>
<evidence type="ECO:0000313" key="2">
    <source>
        <dbReference type="EMBL" id="MCY9598036.1"/>
    </source>
</evidence>
<dbReference type="InterPro" id="IPR037523">
    <property type="entry name" value="VOC_core"/>
</dbReference>
<dbReference type="KEGG" id="pchi:PC41400_28685"/>
<dbReference type="GO" id="GO:0051213">
    <property type="term" value="F:dioxygenase activity"/>
    <property type="evidence" value="ECO:0007669"/>
    <property type="project" value="UniProtKB-KW"/>
</dbReference>
<dbReference type="InterPro" id="IPR004360">
    <property type="entry name" value="Glyas_Fos-R_dOase_dom"/>
</dbReference>
<proteinExistence type="predicted"/>
<reference evidence="2 5" key="2">
    <citation type="submission" date="2022-05" db="EMBL/GenBank/DDBJ databases">
        <title>Genome Sequencing of Bee-Associated Microbes.</title>
        <authorList>
            <person name="Dunlap C."/>
        </authorList>
    </citation>
    <scope>NUCLEOTIDE SEQUENCE [LARGE SCALE GENOMIC DNA]</scope>
    <source>
        <strain evidence="2 5">NRRL B-23120</strain>
    </source>
</reference>
<evidence type="ECO:0000313" key="4">
    <source>
        <dbReference type="Proteomes" id="UP000288943"/>
    </source>
</evidence>
<evidence type="ECO:0000313" key="3">
    <source>
        <dbReference type="EMBL" id="QAV21435.1"/>
    </source>
</evidence>
<sequence length="134" mass="15399">MSAKVIHHICIQTDCYEQSLVFYRDALGFEVVQETPGFHTRAYNSWLRLGEFYIELQTGKAGEELQPVNTSSRGIVHFCLWVEDLEEEVRRLKESGTEFRLKNGEEIYTVENGKLCKLTAPEGTIIELRDTKGI</sequence>
<dbReference type="EMBL" id="JAMDMJ010000027">
    <property type="protein sequence ID" value="MCY9598036.1"/>
    <property type="molecule type" value="Genomic_DNA"/>
</dbReference>
<dbReference type="RefSeq" id="WP_042234381.1">
    <property type="nucleotide sequence ID" value="NZ_CP026520.1"/>
</dbReference>
<keyword evidence="5" id="KW-1185">Reference proteome</keyword>
<feature type="domain" description="VOC" evidence="1">
    <location>
        <begin position="5"/>
        <end position="131"/>
    </location>
</feature>
<organism evidence="3 4">
    <name type="scientific">Paenibacillus chitinolyticus</name>
    <dbReference type="NCBI Taxonomy" id="79263"/>
    <lineage>
        <taxon>Bacteria</taxon>
        <taxon>Bacillati</taxon>
        <taxon>Bacillota</taxon>
        <taxon>Bacilli</taxon>
        <taxon>Bacillales</taxon>
        <taxon>Paenibacillaceae</taxon>
        <taxon>Paenibacillus</taxon>
    </lineage>
</organism>
<dbReference type="InterPro" id="IPR029068">
    <property type="entry name" value="Glyas_Bleomycin-R_OHBP_Dase"/>
</dbReference>
<keyword evidence="3" id="KW-0560">Oxidoreductase</keyword>
<gene>
    <name evidence="2" type="ORF">M5X16_19975</name>
    <name evidence="3" type="ORF">PC41400_28685</name>
</gene>
<keyword evidence="3" id="KW-0223">Dioxygenase</keyword>
<dbReference type="Proteomes" id="UP000288943">
    <property type="component" value="Chromosome"/>
</dbReference>